<organism evidence="1 2">
    <name type="scientific">Cruoricaptor ignavus</name>
    <dbReference type="NCBI Taxonomy" id="1118202"/>
    <lineage>
        <taxon>Bacteria</taxon>
        <taxon>Pseudomonadati</taxon>
        <taxon>Bacteroidota</taxon>
        <taxon>Flavobacteriia</taxon>
        <taxon>Flavobacteriales</taxon>
        <taxon>Weeksellaceae</taxon>
        <taxon>Cruoricaptor</taxon>
    </lineage>
</organism>
<name>A0A1M6AN17_9FLAO</name>
<dbReference type="Gene3D" id="3.40.50.1000">
    <property type="entry name" value="HAD superfamily/HAD-like"/>
    <property type="match status" value="1"/>
</dbReference>
<dbReference type="Gene3D" id="1.10.150.240">
    <property type="entry name" value="Putative phosphatase, domain 2"/>
    <property type="match status" value="1"/>
</dbReference>
<dbReference type="InterPro" id="IPR011951">
    <property type="entry name" value="HAD-SF_hydro_IA_YjjG/PynA"/>
</dbReference>
<dbReference type="InterPro" id="IPR023214">
    <property type="entry name" value="HAD_sf"/>
</dbReference>
<gene>
    <name evidence="1" type="ORF">SAMN05443429_101347</name>
</gene>
<keyword evidence="1" id="KW-0378">Hydrolase</keyword>
<dbReference type="AlphaFoldDB" id="A0A1M6AN17"/>
<dbReference type="SUPFAM" id="SSF56784">
    <property type="entry name" value="HAD-like"/>
    <property type="match status" value="1"/>
</dbReference>
<accession>A0A1M6AN17</accession>
<keyword evidence="2" id="KW-1185">Reference proteome</keyword>
<dbReference type="Proteomes" id="UP000184335">
    <property type="component" value="Unassembled WGS sequence"/>
</dbReference>
<dbReference type="PRINTS" id="PR00413">
    <property type="entry name" value="HADHALOGNASE"/>
</dbReference>
<protein>
    <submittedName>
        <fullName evidence="1">Putative hydrolase of the HAD superfamily</fullName>
    </submittedName>
</protein>
<dbReference type="PANTHER" id="PTHR47478:SF1">
    <property type="entry name" value="PYRIMIDINE 5'-NUCLEOTIDASE YJJG"/>
    <property type="match status" value="1"/>
</dbReference>
<dbReference type="InterPro" id="IPR036412">
    <property type="entry name" value="HAD-like_sf"/>
</dbReference>
<evidence type="ECO:0000313" key="1">
    <source>
        <dbReference type="EMBL" id="SHI37728.1"/>
    </source>
</evidence>
<dbReference type="STRING" id="1118202.SAMN05443429_101347"/>
<dbReference type="InterPro" id="IPR006439">
    <property type="entry name" value="HAD-SF_hydro_IA"/>
</dbReference>
<proteinExistence type="predicted"/>
<dbReference type="SFLD" id="SFLDS00003">
    <property type="entry name" value="Haloacid_Dehalogenase"/>
    <property type="match status" value="1"/>
</dbReference>
<dbReference type="NCBIfam" id="TIGR02254">
    <property type="entry name" value="YjjG_YfnB"/>
    <property type="match status" value="1"/>
</dbReference>
<dbReference type="Pfam" id="PF00702">
    <property type="entry name" value="Hydrolase"/>
    <property type="match status" value="1"/>
</dbReference>
<dbReference type="SFLD" id="SFLDG01129">
    <property type="entry name" value="C1.5:_HAD__Beta-PGM__Phosphata"/>
    <property type="match status" value="1"/>
</dbReference>
<dbReference type="InterPro" id="IPR052550">
    <property type="entry name" value="Pyrimidine_5'-ntase_YjjG"/>
</dbReference>
<dbReference type="PANTHER" id="PTHR47478">
    <property type="match status" value="1"/>
</dbReference>
<evidence type="ECO:0000313" key="2">
    <source>
        <dbReference type="Proteomes" id="UP000184335"/>
    </source>
</evidence>
<dbReference type="EMBL" id="FQYI01000001">
    <property type="protein sequence ID" value="SHI37728.1"/>
    <property type="molecule type" value="Genomic_DNA"/>
</dbReference>
<sequence length="242" mass="28325">MKPENGIAYICAVEIQHIFFDLDNTLWDYRRNAYLALNQIFTRERIQDLYGISFEEFHREYYTVNENLWAKIRDKEIDKAYLRKHRFYDTFLFFGIDDLGLSQFFENTFLSEILNFNELVEGAAEILEYLMNKGFTMHILSNGFGEETLRKCENSGIGKFFSTITSADDIGIRKPQPEIYAHALNKANALKTNSIMIGDDWIADIEGALAFGIRAIFFDRFNDDFDSDIPTIKKLEELKNFF</sequence>
<dbReference type="InterPro" id="IPR023198">
    <property type="entry name" value="PGP-like_dom2"/>
</dbReference>
<dbReference type="NCBIfam" id="TIGR01549">
    <property type="entry name" value="HAD-SF-IA-v1"/>
    <property type="match status" value="1"/>
</dbReference>
<reference evidence="1 2" key="1">
    <citation type="submission" date="2016-11" db="EMBL/GenBank/DDBJ databases">
        <authorList>
            <person name="Jaros S."/>
            <person name="Januszkiewicz K."/>
            <person name="Wedrychowicz H."/>
        </authorList>
    </citation>
    <scope>NUCLEOTIDE SEQUENCE [LARGE SCALE GENOMIC DNA]</scope>
    <source>
        <strain evidence="1 2">DSM 25479</strain>
    </source>
</reference>
<dbReference type="GO" id="GO:0008253">
    <property type="term" value="F:5'-nucleotidase activity"/>
    <property type="evidence" value="ECO:0007669"/>
    <property type="project" value="InterPro"/>
</dbReference>